<feature type="compositionally biased region" description="Low complexity" evidence="1">
    <location>
        <begin position="65"/>
        <end position="99"/>
    </location>
</feature>
<feature type="compositionally biased region" description="Low complexity" evidence="1">
    <location>
        <begin position="116"/>
        <end position="156"/>
    </location>
</feature>
<dbReference type="AlphaFoldDB" id="A0A8H4AJY4"/>
<dbReference type="Proteomes" id="UP000439903">
    <property type="component" value="Unassembled WGS sequence"/>
</dbReference>
<evidence type="ECO:0000256" key="2">
    <source>
        <dbReference type="SAM" id="Phobius"/>
    </source>
</evidence>
<proteinExistence type="predicted"/>
<evidence type="ECO:0000313" key="3">
    <source>
        <dbReference type="EMBL" id="KAF0504878.1"/>
    </source>
</evidence>
<keyword evidence="2" id="KW-0812">Transmembrane</keyword>
<evidence type="ECO:0000256" key="1">
    <source>
        <dbReference type="SAM" id="MobiDB-lite"/>
    </source>
</evidence>
<feature type="region of interest" description="Disordered" evidence="1">
    <location>
        <begin position="50"/>
        <end position="158"/>
    </location>
</feature>
<keyword evidence="2" id="KW-1133">Transmembrane helix</keyword>
<keyword evidence="2" id="KW-0472">Membrane</keyword>
<protein>
    <submittedName>
        <fullName evidence="3">Uncharacterized protein</fullName>
    </submittedName>
</protein>
<reference evidence="3 4" key="1">
    <citation type="journal article" date="2019" name="Environ. Microbiol.">
        <title>At the nexus of three kingdoms: the genome of the mycorrhizal fungus Gigaspora margarita provides insights into plant, endobacterial and fungal interactions.</title>
        <authorList>
            <person name="Venice F."/>
            <person name="Ghignone S."/>
            <person name="Salvioli di Fossalunga A."/>
            <person name="Amselem J."/>
            <person name="Novero M."/>
            <person name="Xianan X."/>
            <person name="Sedzielewska Toro K."/>
            <person name="Morin E."/>
            <person name="Lipzen A."/>
            <person name="Grigoriev I.V."/>
            <person name="Henrissat B."/>
            <person name="Martin F.M."/>
            <person name="Bonfante P."/>
        </authorList>
    </citation>
    <scope>NUCLEOTIDE SEQUENCE [LARGE SCALE GENOMIC DNA]</scope>
    <source>
        <strain evidence="3 4">BEG34</strain>
    </source>
</reference>
<dbReference type="EMBL" id="WTPW01000501">
    <property type="protein sequence ID" value="KAF0504878.1"/>
    <property type="molecule type" value="Genomic_DNA"/>
</dbReference>
<organism evidence="3 4">
    <name type="scientific">Gigaspora margarita</name>
    <dbReference type="NCBI Taxonomy" id="4874"/>
    <lineage>
        <taxon>Eukaryota</taxon>
        <taxon>Fungi</taxon>
        <taxon>Fungi incertae sedis</taxon>
        <taxon>Mucoromycota</taxon>
        <taxon>Glomeromycotina</taxon>
        <taxon>Glomeromycetes</taxon>
        <taxon>Diversisporales</taxon>
        <taxon>Gigasporaceae</taxon>
        <taxon>Gigaspora</taxon>
    </lineage>
</organism>
<comment type="caution">
    <text evidence="3">The sequence shown here is derived from an EMBL/GenBank/DDBJ whole genome shotgun (WGS) entry which is preliminary data.</text>
</comment>
<name>A0A8H4AJY4_GIGMA</name>
<feature type="transmembrane region" description="Helical" evidence="2">
    <location>
        <begin position="251"/>
        <end position="273"/>
    </location>
</feature>
<keyword evidence="4" id="KW-1185">Reference proteome</keyword>
<sequence length="274" mass="31539">MKVARCSINSKKFKNCNYKKRKVKSKKKIDDDDEFYSALLLIFSNAFSKIKNKPTPIPLPKNDDNTNTTTNSHTTTNTLPTKTTTIPSTTSTSTTSTPKPTKPDFNLPKRPKNLPEPETSNTTTSTTMTIPSTTSSSPTTTFTKTTSKPSEPTSETNVSCPICKINLKQTDIEEHLREHIKNPLSKDFIRDRLKIKKSAIEFDNIFYKLTDFQIRELIETLQKYIEKYGEQFIDFISDEMKQEIYYNFDKIMLGVVGLMIKFSNLSFFFYKFYL</sequence>
<gene>
    <name evidence="3" type="ORF">F8M41_019426</name>
</gene>
<evidence type="ECO:0000313" key="4">
    <source>
        <dbReference type="Proteomes" id="UP000439903"/>
    </source>
</evidence>
<accession>A0A8H4AJY4</accession>